<comment type="caution">
    <text evidence="10">The sequence shown here is derived from an EMBL/GenBank/DDBJ whole genome shotgun (WGS) entry which is preliminary data.</text>
</comment>
<accession>A0ABX3SPR0</accession>
<evidence type="ECO:0000256" key="3">
    <source>
        <dbReference type="ARBA" id="ARBA00012737"/>
    </source>
</evidence>
<dbReference type="InterPro" id="IPR033738">
    <property type="entry name" value="AsnB_N"/>
</dbReference>
<keyword evidence="6" id="KW-0061">Asparagine biosynthesis</keyword>
<reference evidence="10 11" key="1">
    <citation type="submission" date="2017-02" db="EMBL/GenBank/DDBJ databases">
        <title>The new phylogeny of genus Mycobacterium.</title>
        <authorList>
            <person name="Tortoli E."/>
            <person name="Trovato A."/>
            <person name="Cirillo D.M."/>
        </authorList>
    </citation>
    <scope>NUCLEOTIDE SEQUENCE [LARGE SCALE GENOMIC DNA]</scope>
    <source>
        <strain evidence="10 11">IP1130001</strain>
    </source>
</reference>
<gene>
    <name evidence="10" type="ORF">BST29_19175</name>
</gene>
<dbReference type="PANTHER" id="PTHR43284">
    <property type="entry name" value="ASPARAGINE SYNTHETASE (GLUTAMINE-HYDROLYZING)"/>
    <property type="match status" value="1"/>
</dbReference>
<dbReference type="CDD" id="cd00712">
    <property type="entry name" value="AsnB"/>
    <property type="match status" value="1"/>
</dbReference>
<dbReference type="PROSITE" id="PS51278">
    <property type="entry name" value="GATASE_TYPE_2"/>
    <property type="match status" value="1"/>
</dbReference>
<proteinExistence type="inferred from homology"/>
<dbReference type="Pfam" id="PF00733">
    <property type="entry name" value="Asn_synthase"/>
    <property type="match status" value="1"/>
</dbReference>
<dbReference type="RefSeq" id="WP_083011558.1">
    <property type="nucleotide sequence ID" value="NZ_CP060015.1"/>
</dbReference>
<evidence type="ECO:0000256" key="2">
    <source>
        <dbReference type="ARBA" id="ARBA00005752"/>
    </source>
</evidence>
<dbReference type="SUPFAM" id="SSF56235">
    <property type="entry name" value="N-terminal nucleophile aminohydrolases (Ntn hydrolases)"/>
    <property type="match status" value="1"/>
</dbReference>
<evidence type="ECO:0000256" key="6">
    <source>
        <dbReference type="ARBA" id="ARBA00022888"/>
    </source>
</evidence>
<dbReference type="EC" id="6.3.5.4" evidence="3"/>
<dbReference type="PIRSF" id="PIRSF001589">
    <property type="entry name" value="Asn_synthetase_glu-h"/>
    <property type="match status" value="1"/>
</dbReference>
<evidence type="ECO:0000313" key="10">
    <source>
        <dbReference type="EMBL" id="ORA79460.1"/>
    </source>
</evidence>
<keyword evidence="7" id="KW-0315">Glutamine amidotransferase</keyword>
<evidence type="ECO:0000259" key="9">
    <source>
        <dbReference type="PROSITE" id="PS51278"/>
    </source>
</evidence>
<evidence type="ECO:0000256" key="1">
    <source>
        <dbReference type="ARBA" id="ARBA00005187"/>
    </source>
</evidence>
<protein>
    <recommendedName>
        <fullName evidence="3">asparagine synthase (glutamine-hydrolyzing)</fullName>
        <ecNumber evidence="3">6.3.5.4</ecNumber>
    </recommendedName>
</protein>
<evidence type="ECO:0000256" key="8">
    <source>
        <dbReference type="ARBA" id="ARBA00048741"/>
    </source>
</evidence>
<evidence type="ECO:0000256" key="7">
    <source>
        <dbReference type="ARBA" id="ARBA00022962"/>
    </source>
</evidence>
<keyword evidence="11" id="KW-1185">Reference proteome</keyword>
<dbReference type="InterPro" id="IPR017932">
    <property type="entry name" value="GATase_2_dom"/>
</dbReference>
<evidence type="ECO:0000313" key="11">
    <source>
        <dbReference type="Proteomes" id="UP000243140"/>
    </source>
</evidence>
<sequence>MCGICGIWTGADPTATHGRIDRMLDTIVHRGPDTSGRFERPGLALGMCRLAIIDLAGGDQPIFNEDRSVAVVFNGEIYNFRDLRAELERSGHRFTTRCDTEVLVHGYEQWGDEMLHRLVGMFVFALWDENRRRLLLARDRFGKKPLYYSRRGREIVFGSEIKALLAAGVSADLDDGALEDYLALRYVPAPRTLFRSVYQLPAGHKMVISEDHVEIQRWWRLRYHPKLALTLAQAADNIEDLTRTAVERRLVSDVPLGCFLSGGLDSSTVLSFMAELSGEPVRTFSVGFDESWVSDELTAARSTARAFGTRHHEIRLGPDEFLQLIPVAVWHRDEPLAEPSEIPLLAMSRMAREHVKVVLSGEGGDELFGGYPKYRADAVLARAGRVGRAVVGEQQLRRLAGWHRLPRRARMAVAALATAAPAERWPAWFGADPQAELSPDGLRPLDSVLADIDAGLGALDRMLALDVGSYLVDNLLVRGDKMTMAASIEGRMPLLDHNLAEFAARLPEEFKASPWRTKIVIREVARRRLPQSLLSRKKIGFAVPVASWFRGSLGDALEHLVGRDARSEPLVDPERVRRALALHRLGRHDFGKELWSILTLDIWARVFLDGAEPASLTFSIER</sequence>
<evidence type="ECO:0000256" key="4">
    <source>
        <dbReference type="ARBA" id="ARBA00022741"/>
    </source>
</evidence>
<dbReference type="InterPro" id="IPR006426">
    <property type="entry name" value="Asn_synth_AEB"/>
</dbReference>
<dbReference type="InterPro" id="IPR029055">
    <property type="entry name" value="Ntn_hydrolases_N"/>
</dbReference>
<comment type="similarity">
    <text evidence="2">Belongs to the asparagine synthetase family.</text>
</comment>
<organism evidence="10 11">
    <name type="scientific">Mycobacterium malmoense</name>
    <dbReference type="NCBI Taxonomy" id="1780"/>
    <lineage>
        <taxon>Bacteria</taxon>
        <taxon>Bacillati</taxon>
        <taxon>Actinomycetota</taxon>
        <taxon>Actinomycetes</taxon>
        <taxon>Mycobacteriales</taxon>
        <taxon>Mycobacteriaceae</taxon>
        <taxon>Mycobacterium</taxon>
    </lineage>
</organism>
<keyword evidence="4" id="KW-0547">Nucleotide-binding</keyword>
<comment type="catalytic activity">
    <reaction evidence="8">
        <text>L-aspartate + L-glutamine + ATP + H2O = L-asparagine + L-glutamate + AMP + diphosphate + H(+)</text>
        <dbReference type="Rhea" id="RHEA:12228"/>
        <dbReference type="ChEBI" id="CHEBI:15377"/>
        <dbReference type="ChEBI" id="CHEBI:15378"/>
        <dbReference type="ChEBI" id="CHEBI:29985"/>
        <dbReference type="ChEBI" id="CHEBI:29991"/>
        <dbReference type="ChEBI" id="CHEBI:30616"/>
        <dbReference type="ChEBI" id="CHEBI:33019"/>
        <dbReference type="ChEBI" id="CHEBI:58048"/>
        <dbReference type="ChEBI" id="CHEBI:58359"/>
        <dbReference type="ChEBI" id="CHEBI:456215"/>
        <dbReference type="EC" id="6.3.5.4"/>
    </reaction>
</comment>
<dbReference type="InterPro" id="IPR001962">
    <property type="entry name" value="Asn_synthase"/>
</dbReference>
<dbReference type="SUPFAM" id="SSF52402">
    <property type="entry name" value="Adenine nucleotide alpha hydrolases-like"/>
    <property type="match status" value="1"/>
</dbReference>
<dbReference type="InterPro" id="IPR051786">
    <property type="entry name" value="ASN_synthetase/amidase"/>
</dbReference>
<keyword evidence="5" id="KW-0067">ATP-binding</keyword>
<name>A0ABX3SPR0_MYCMA</name>
<dbReference type="EMBL" id="MVHV01000022">
    <property type="protein sequence ID" value="ORA79460.1"/>
    <property type="molecule type" value="Genomic_DNA"/>
</dbReference>
<dbReference type="Gene3D" id="3.40.50.620">
    <property type="entry name" value="HUPs"/>
    <property type="match status" value="1"/>
</dbReference>
<dbReference type="Proteomes" id="UP000243140">
    <property type="component" value="Unassembled WGS sequence"/>
</dbReference>
<dbReference type="Pfam" id="PF13537">
    <property type="entry name" value="GATase_7"/>
    <property type="match status" value="1"/>
</dbReference>
<keyword evidence="6" id="KW-0028">Amino-acid biosynthesis</keyword>
<comment type="pathway">
    <text evidence="1">Amino-acid biosynthesis; L-asparagine biosynthesis; L-asparagine from L-aspartate (L-Gln route): step 1/1.</text>
</comment>
<feature type="domain" description="Glutamine amidotransferase type-2" evidence="9">
    <location>
        <begin position="2"/>
        <end position="211"/>
    </location>
</feature>
<dbReference type="PANTHER" id="PTHR43284:SF1">
    <property type="entry name" value="ASPARAGINE SYNTHETASE"/>
    <property type="match status" value="1"/>
</dbReference>
<dbReference type="NCBIfam" id="TIGR01536">
    <property type="entry name" value="asn_synth_AEB"/>
    <property type="match status" value="1"/>
</dbReference>
<dbReference type="Gene3D" id="3.60.20.10">
    <property type="entry name" value="Glutamine Phosphoribosylpyrophosphate, subunit 1, domain 1"/>
    <property type="match status" value="1"/>
</dbReference>
<evidence type="ECO:0000256" key="5">
    <source>
        <dbReference type="ARBA" id="ARBA00022840"/>
    </source>
</evidence>
<dbReference type="InterPro" id="IPR014729">
    <property type="entry name" value="Rossmann-like_a/b/a_fold"/>
</dbReference>
<dbReference type="CDD" id="cd01991">
    <property type="entry name" value="Asn_synthase_B_C"/>
    <property type="match status" value="1"/>
</dbReference>